<proteinExistence type="predicted"/>
<evidence type="ECO:0000256" key="1">
    <source>
        <dbReference type="SAM" id="MobiDB-lite"/>
    </source>
</evidence>
<name>A0A4Z2DYH7_9TELE</name>
<gene>
    <name evidence="2" type="ORF">EYF80_068295</name>
</gene>
<feature type="region of interest" description="Disordered" evidence="1">
    <location>
        <begin position="1"/>
        <end position="20"/>
    </location>
</feature>
<sequence>MQILAIPLAPEGSSDHREHRAPISEGLPRAEEVLLHSPRRLLFRLGRWASSCLAFWGPEQEPDAFWVVEQDGRSELTGPRLGATGFFWTTGL</sequence>
<comment type="caution">
    <text evidence="2">The sequence shown here is derived from an EMBL/GenBank/DDBJ whole genome shotgun (WGS) entry which is preliminary data.</text>
</comment>
<protein>
    <submittedName>
        <fullName evidence="2">Uncharacterized protein</fullName>
    </submittedName>
</protein>
<evidence type="ECO:0000313" key="2">
    <source>
        <dbReference type="EMBL" id="TNN21594.1"/>
    </source>
</evidence>
<dbReference type="AlphaFoldDB" id="A0A4Z2DYH7"/>
<evidence type="ECO:0000313" key="3">
    <source>
        <dbReference type="Proteomes" id="UP000314294"/>
    </source>
</evidence>
<accession>A0A4Z2DYH7</accession>
<organism evidence="2 3">
    <name type="scientific">Liparis tanakae</name>
    <name type="common">Tanaka's snailfish</name>
    <dbReference type="NCBI Taxonomy" id="230148"/>
    <lineage>
        <taxon>Eukaryota</taxon>
        <taxon>Metazoa</taxon>
        <taxon>Chordata</taxon>
        <taxon>Craniata</taxon>
        <taxon>Vertebrata</taxon>
        <taxon>Euteleostomi</taxon>
        <taxon>Actinopterygii</taxon>
        <taxon>Neopterygii</taxon>
        <taxon>Teleostei</taxon>
        <taxon>Neoteleostei</taxon>
        <taxon>Acanthomorphata</taxon>
        <taxon>Eupercaria</taxon>
        <taxon>Perciformes</taxon>
        <taxon>Cottioidei</taxon>
        <taxon>Cottales</taxon>
        <taxon>Liparidae</taxon>
        <taxon>Liparis</taxon>
    </lineage>
</organism>
<dbReference type="EMBL" id="SRLO01027043">
    <property type="protein sequence ID" value="TNN21594.1"/>
    <property type="molecule type" value="Genomic_DNA"/>
</dbReference>
<dbReference type="Proteomes" id="UP000314294">
    <property type="component" value="Unassembled WGS sequence"/>
</dbReference>
<keyword evidence="3" id="KW-1185">Reference proteome</keyword>
<reference evidence="2 3" key="1">
    <citation type="submission" date="2019-03" db="EMBL/GenBank/DDBJ databases">
        <title>First draft genome of Liparis tanakae, snailfish: a comprehensive survey of snailfish specific genes.</title>
        <authorList>
            <person name="Kim W."/>
            <person name="Song I."/>
            <person name="Jeong J.-H."/>
            <person name="Kim D."/>
            <person name="Kim S."/>
            <person name="Ryu S."/>
            <person name="Song J.Y."/>
            <person name="Lee S.K."/>
        </authorList>
    </citation>
    <scope>NUCLEOTIDE SEQUENCE [LARGE SCALE GENOMIC DNA]</scope>
    <source>
        <tissue evidence="2">Muscle</tissue>
    </source>
</reference>